<protein>
    <recommendedName>
        <fullName evidence="8">Reticulon domain-containing protein</fullName>
    </recommendedName>
</protein>
<keyword evidence="4 7" id="KW-1133">Transmembrane helix</keyword>
<evidence type="ECO:0000259" key="8">
    <source>
        <dbReference type="Pfam" id="PF02453"/>
    </source>
</evidence>
<feature type="transmembrane region" description="Helical" evidence="7">
    <location>
        <begin position="386"/>
        <end position="403"/>
    </location>
</feature>
<dbReference type="Proteomes" id="UP000663760">
    <property type="component" value="Chromosome 14"/>
</dbReference>
<evidence type="ECO:0000256" key="5">
    <source>
        <dbReference type="ARBA" id="ARBA00023136"/>
    </source>
</evidence>
<evidence type="ECO:0000256" key="1">
    <source>
        <dbReference type="ARBA" id="ARBA00004477"/>
    </source>
</evidence>
<evidence type="ECO:0000256" key="7">
    <source>
        <dbReference type="SAM" id="Phobius"/>
    </source>
</evidence>
<dbReference type="PANTHER" id="PTHR46626:SF1">
    <property type="entry name" value="RETICULON-LIKE PROTEIN B21"/>
    <property type="match status" value="1"/>
</dbReference>
<feature type="domain" description="Reticulon" evidence="8">
    <location>
        <begin position="232"/>
        <end position="348"/>
    </location>
</feature>
<evidence type="ECO:0000256" key="3">
    <source>
        <dbReference type="ARBA" id="ARBA00022824"/>
    </source>
</evidence>
<dbReference type="PANTHER" id="PTHR46626">
    <property type="entry name" value="RETICULON-LIKE PROTEIN B17"/>
    <property type="match status" value="1"/>
</dbReference>
<keyword evidence="2 7" id="KW-0812">Transmembrane</keyword>
<name>A0A7I8LFJ5_SPIIN</name>
<dbReference type="OrthoDB" id="567788at2759"/>
<dbReference type="EMBL" id="LR746277">
    <property type="protein sequence ID" value="CAA7408078.1"/>
    <property type="molecule type" value="Genomic_DNA"/>
</dbReference>
<dbReference type="InterPro" id="IPR044647">
    <property type="entry name" value="RTNLB17/18/21"/>
</dbReference>
<keyword evidence="5 7" id="KW-0472">Membrane</keyword>
<dbReference type="InterPro" id="IPR003388">
    <property type="entry name" value="Reticulon"/>
</dbReference>
<gene>
    <name evidence="9" type="ORF">SI8410_14018756</name>
</gene>
<evidence type="ECO:0000313" key="10">
    <source>
        <dbReference type="Proteomes" id="UP000663760"/>
    </source>
</evidence>
<accession>A0A7I8LFJ5</accession>
<feature type="compositionally biased region" description="Polar residues" evidence="6">
    <location>
        <begin position="76"/>
        <end position="90"/>
    </location>
</feature>
<feature type="region of interest" description="Disordered" evidence="6">
    <location>
        <begin position="24"/>
        <end position="122"/>
    </location>
</feature>
<feature type="transmembrane region" description="Helical" evidence="7">
    <location>
        <begin position="229"/>
        <end position="250"/>
    </location>
</feature>
<keyword evidence="3" id="KW-0256">Endoplasmic reticulum</keyword>
<reference evidence="9" key="1">
    <citation type="submission" date="2020-02" db="EMBL/GenBank/DDBJ databases">
        <authorList>
            <person name="Scholz U."/>
            <person name="Mascher M."/>
            <person name="Fiebig A."/>
        </authorList>
    </citation>
    <scope>NUCLEOTIDE SEQUENCE</scope>
</reference>
<sequence>MAGSIWETRMKLDEVKGGIKVFTEEESREGDEDEGGVRVYNLRLRRNQSEGGGGDRRKRKNWSPPEVGNVGAGEKSPSSNRLRKTQSLLPNSPKIEEEKAVEGGLSNAAQGKEIEIEMEERRRSFDDKEMVVAGKKNDQICDKSVSSNADEKMPDAAERKQAVDLGVERSSPEAAASLDVIPAPASPLPLAIEAPPERSPPKVIEMRPPVMDEGFYETMTEAEHRMQSIGVLVSAISYLGLIYLAAIFFFNSILRRGTADSEEKDRSCMLGEEDAIRVVRLLLPYVNELLINLKALFSGDPATTMKLALMLFFLARCGGTITCWTMAKMAFFGVFTIPKICSSYSVQLARFGKFWLERVKDAWESCQHKKAVATGVFTLTWNLSSAVARMWAVFMLMVAVRLYQQRAAAAAAEEDEEEEAAAMAAPPRRVETGHPLITKSLSRNDLHSSFPVGRRWRAPRVDFRPTVFLCNSLSLSLSLPLSLI</sequence>
<feature type="transmembrane region" description="Helical" evidence="7">
    <location>
        <begin position="307"/>
        <end position="327"/>
    </location>
</feature>
<dbReference type="AlphaFoldDB" id="A0A7I8LFJ5"/>
<comment type="subcellular location">
    <subcellularLocation>
        <location evidence="1">Endoplasmic reticulum membrane</location>
        <topology evidence="1">Multi-pass membrane protein</topology>
    </subcellularLocation>
</comment>
<organism evidence="9 10">
    <name type="scientific">Spirodela intermedia</name>
    <name type="common">Intermediate duckweed</name>
    <dbReference type="NCBI Taxonomy" id="51605"/>
    <lineage>
        <taxon>Eukaryota</taxon>
        <taxon>Viridiplantae</taxon>
        <taxon>Streptophyta</taxon>
        <taxon>Embryophyta</taxon>
        <taxon>Tracheophyta</taxon>
        <taxon>Spermatophyta</taxon>
        <taxon>Magnoliopsida</taxon>
        <taxon>Liliopsida</taxon>
        <taxon>Araceae</taxon>
        <taxon>Lemnoideae</taxon>
        <taxon>Spirodela</taxon>
    </lineage>
</organism>
<proteinExistence type="predicted"/>
<dbReference type="GO" id="GO:0005789">
    <property type="term" value="C:endoplasmic reticulum membrane"/>
    <property type="evidence" value="ECO:0007669"/>
    <property type="project" value="UniProtKB-SubCell"/>
</dbReference>
<feature type="compositionally biased region" description="Basic and acidic residues" evidence="6">
    <location>
        <begin position="112"/>
        <end position="122"/>
    </location>
</feature>
<evidence type="ECO:0000256" key="4">
    <source>
        <dbReference type="ARBA" id="ARBA00022989"/>
    </source>
</evidence>
<evidence type="ECO:0000256" key="6">
    <source>
        <dbReference type="SAM" id="MobiDB-lite"/>
    </source>
</evidence>
<evidence type="ECO:0000313" key="9">
    <source>
        <dbReference type="EMBL" id="CAA7408078.1"/>
    </source>
</evidence>
<dbReference type="Pfam" id="PF02453">
    <property type="entry name" value="Reticulon"/>
    <property type="match status" value="1"/>
</dbReference>
<keyword evidence="10" id="KW-1185">Reference proteome</keyword>
<evidence type="ECO:0000256" key="2">
    <source>
        <dbReference type="ARBA" id="ARBA00022692"/>
    </source>
</evidence>